<evidence type="ECO:0000256" key="1">
    <source>
        <dbReference type="ARBA" id="ARBA00022448"/>
    </source>
</evidence>
<dbReference type="InterPro" id="IPR003439">
    <property type="entry name" value="ABC_transporter-like_ATP-bd"/>
</dbReference>
<dbReference type="SMART" id="SM00382">
    <property type="entry name" value="AAA"/>
    <property type="match status" value="1"/>
</dbReference>
<evidence type="ECO:0000256" key="2">
    <source>
        <dbReference type="ARBA" id="ARBA00022741"/>
    </source>
</evidence>
<protein>
    <submittedName>
        <fullName evidence="5">ABC transporter ATP-binding protein</fullName>
    </submittedName>
</protein>
<dbReference type="GO" id="GO:0005524">
    <property type="term" value="F:ATP binding"/>
    <property type="evidence" value="ECO:0007669"/>
    <property type="project" value="UniProtKB-KW"/>
</dbReference>
<dbReference type="PROSITE" id="PS50893">
    <property type="entry name" value="ABC_TRANSPORTER_2"/>
    <property type="match status" value="1"/>
</dbReference>
<feature type="domain" description="ABC transporter" evidence="4">
    <location>
        <begin position="45"/>
        <end position="263"/>
    </location>
</feature>
<dbReference type="EMBL" id="BAABJQ010000012">
    <property type="protein sequence ID" value="GAA5189562.1"/>
    <property type="molecule type" value="Genomic_DNA"/>
</dbReference>
<evidence type="ECO:0000313" key="6">
    <source>
        <dbReference type="Proteomes" id="UP001501570"/>
    </source>
</evidence>
<evidence type="ECO:0000256" key="3">
    <source>
        <dbReference type="ARBA" id="ARBA00022840"/>
    </source>
</evidence>
<keyword evidence="2" id="KW-0547">Nucleotide-binding</keyword>
<organism evidence="5 6">
    <name type="scientific">Rugosimonospora acidiphila</name>
    <dbReference type="NCBI Taxonomy" id="556531"/>
    <lineage>
        <taxon>Bacteria</taxon>
        <taxon>Bacillati</taxon>
        <taxon>Actinomycetota</taxon>
        <taxon>Actinomycetes</taxon>
        <taxon>Micromonosporales</taxon>
        <taxon>Micromonosporaceae</taxon>
        <taxon>Rugosimonospora</taxon>
    </lineage>
</organism>
<keyword evidence="3 5" id="KW-0067">ATP-binding</keyword>
<dbReference type="InterPro" id="IPR027417">
    <property type="entry name" value="P-loop_NTPase"/>
</dbReference>
<keyword evidence="1" id="KW-0813">Transport</keyword>
<dbReference type="InterPro" id="IPR003593">
    <property type="entry name" value="AAA+_ATPase"/>
</dbReference>
<gene>
    <name evidence="5" type="ORF">GCM10023322_42670</name>
</gene>
<comment type="caution">
    <text evidence="5">The sequence shown here is derived from an EMBL/GenBank/DDBJ whole genome shotgun (WGS) entry which is preliminary data.</text>
</comment>
<dbReference type="Gene3D" id="3.40.50.300">
    <property type="entry name" value="P-loop containing nucleotide triphosphate hydrolases"/>
    <property type="match status" value="1"/>
</dbReference>
<accession>A0ABP9S174</accession>
<dbReference type="SUPFAM" id="SSF52540">
    <property type="entry name" value="P-loop containing nucleoside triphosphate hydrolases"/>
    <property type="match status" value="1"/>
</dbReference>
<sequence>MSGQFPWGADRSESTVPIPGMPVPGTQMPGMPGPVAPAPADGPLLAAIDLRKSFGTTPALDGATLRVRRGEVVAVMGPSGSGKSTLLHCLAGIVRPDSGQVVYGGRELTSLSDGRRSALRRGEFGFVFQFGQLVPELTCLENVALPLRLGGVRRREAQRRAAEWLDRLEVTEVGGKRPGEVSGGQGQRVAVARALVTGPRVIFADEPTGALDSLNGERVMRLFTRAAKESGVAVVLVTHEPRVAAYSDREVVVRDGRTRAEELVR</sequence>
<dbReference type="CDD" id="cd03255">
    <property type="entry name" value="ABC_MJ0796_LolCDE_FtsE"/>
    <property type="match status" value="1"/>
</dbReference>
<name>A0ABP9S174_9ACTN</name>
<dbReference type="InterPro" id="IPR017911">
    <property type="entry name" value="MacB-like_ATP-bd"/>
</dbReference>
<reference evidence="6" key="1">
    <citation type="journal article" date="2019" name="Int. J. Syst. Evol. Microbiol.">
        <title>The Global Catalogue of Microorganisms (GCM) 10K type strain sequencing project: providing services to taxonomists for standard genome sequencing and annotation.</title>
        <authorList>
            <consortium name="The Broad Institute Genomics Platform"/>
            <consortium name="The Broad Institute Genome Sequencing Center for Infectious Disease"/>
            <person name="Wu L."/>
            <person name="Ma J."/>
        </authorList>
    </citation>
    <scope>NUCLEOTIDE SEQUENCE [LARGE SCALE GENOMIC DNA]</scope>
    <source>
        <strain evidence="6">JCM 18304</strain>
    </source>
</reference>
<dbReference type="Pfam" id="PF00005">
    <property type="entry name" value="ABC_tran"/>
    <property type="match status" value="1"/>
</dbReference>
<dbReference type="PANTHER" id="PTHR24220">
    <property type="entry name" value="IMPORT ATP-BINDING PROTEIN"/>
    <property type="match status" value="1"/>
</dbReference>
<evidence type="ECO:0000313" key="5">
    <source>
        <dbReference type="EMBL" id="GAA5189562.1"/>
    </source>
</evidence>
<proteinExistence type="predicted"/>
<dbReference type="InterPro" id="IPR015854">
    <property type="entry name" value="ABC_transpr_LolD-like"/>
</dbReference>
<dbReference type="Proteomes" id="UP001501570">
    <property type="component" value="Unassembled WGS sequence"/>
</dbReference>
<evidence type="ECO:0000259" key="4">
    <source>
        <dbReference type="PROSITE" id="PS50893"/>
    </source>
</evidence>
<keyword evidence="6" id="KW-1185">Reference proteome</keyword>
<dbReference type="PANTHER" id="PTHR24220:SF685">
    <property type="entry name" value="ABC TRANSPORTER RELATED"/>
    <property type="match status" value="1"/>
</dbReference>